<proteinExistence type="predicted"/>
<dbReference type="RefSeq" id="WP_271124205.1">
    <property type="nucleotide sequence ID" value="NZ_JALHAN010000068.1"/>
</dbReference>
<dbReference type="AlphaFoldDB" id="A0A9X2W9W2"/>
<evidence type="ECO:0000313" key="1">
    <source>
        <dbReference type="EMBL" id="MCT4703480.1"/>
    </source>
</evidence>
<name>A0A9X2W9W2_9ENTR</name>
<gene>
    <name evidence="1" type="ORF">MUA00_17000</name>
</gene>
<dbReference type="EMBL" id="JALHAP010000081">
    <property type="protein sequence ID" value="MCT4703480.1"/>
    <property type="molecule type" value="Genomic_DNA"/>
</dbReference>
<sequence length="56" mass="6627">MGKKLTDKQKSRLWQQQRSRSFQASNRLEGIEVPLITLTRDEALARISELRGHYER</sequence>
<accession>A0A9X2W9W2</accession>
<comment type="caution">
    <text evidence="1">The sequence shown here is derived from an EMBL/GenBank/DDBJ whole genome shotgun (WGS) entry which is preliminary data.</text>
</comment>
<keyword evidence="2" id="KW-1185">Reference proteome</keyword>
<dbReference type="NCBIfam" id="NF007573">
    <property type="entry name" value="PRK10204.1"/>
    <property type="match status" value="1"/>
</dbReference>
<organism evidence="1 2">
    <name type="scientific">Dryocola boscaweniae</name>
    <dbReference type="NCBI Taxonomy" id="2925397"/>
    <lineage>
        <taxon>Bacteria</taxon>
        <taxon>Pseudomonadati</taxon>
        <taxon>Pseudomonadota</taxon>
        <taxon>Gammaproteobacteria</taxon>
        <taxon>Enterobacterales</taxon>
        <taxon>Enterobacteriaceae</taxon>
        <taxon>Dryocola</taxon>
    </lineage>
</organism>
<dbReference type="Proteomes" id="UP001150641">
    <property type="component" value="Unassembled WGS sequence"/>
</dbReference>
<dbReference type="Pfam" id="PF10832">
    <property type="entry name" value="YhfG"/>
    <property type="match status" value="1"/>
</dbReference>
<protein>
    <submittedName>
        <fullName evidence="1">YhfG family protein</fullName>
    </submittedName>
</protein>
<reference evidence="1" key="1">
    <citation type="submission" date="2022-03" db="EMBL/GenBank/DDBJ databases">
        <title>Proposal of a novel genus Dryocolo and two novel species.</title>
        <authorList>
            <person name="Maddock D.W."/>
            <person name="Brady C.L."/>
            <person name="Denman S."/>
            <person name="Arnold D."/>
        </authorList>
    </citation>
    <scope>NUCLEOTIDE SEQUENCE</scope>
    <source>
        <strain evidence="1">H6W4</strain>
    </source>
</reference>
<evidence type="ECO:0000313" key="2">
    <source>
        <dbReference type="Proteomes" id="UP001150641"/>
    </source>
</evidence>
<dbReference type="InterPro" id="IPR022541">
    <property type="entry name" value="YhfG"/>
</dbReference>